<organism evidence="4">
    <name type="scientific">Hemiselmis andersenii</name>
    <name type="common">Cryptophyte alga</name>
    <dbReference type="NCBI Taxonomy" id="464988"/>
    <lineage>
        <taxon>Eukaryota</taxon>
        <taxon>Cryptophyceae</taxon>
        <taxon>Cryptomonadales</taxon>
        <taxon>Hemiselmidaceae</taxon>
        <taxon>Hemiselmis</taxon>
    </lineage>
</organism>
<feature type="region of interest" description="Disordered" evidence="1">
    <location>
        <begin position="1"/>
        <end position="60"/>
    </location>
</feature>
<reference evidence="4" key="1">
    <citation type="submission" date="2021-01" db="EMBL/GenBank/DDBJ databases">
        <authorList>
            <person name="Corre E."/>
            <person name="Pelletier E."/>
            <person name="Niang G."/>
            <person name="Scheremetjew M."/>
            <person name="Finn R."/>
            <person name="Kale V."/>
            <person name="Holt S."/>
            <person name="Cochrane G."/>
            <person name="Meng A."/>
            <person name="Brown T."/>
            <person name="Cohen L."/>
        </authorList>
    </citation>
    <scope>NUCLEOTIDE SEQUENCE</scope>
    <source>
        <strain evidence="2">CCMP441</strain>
        <strain evidence="4">CCMP644</strain>
    </source>
</reference>
<dbReference type="AlphaFoldDB" id="A0A6U5CK06"/>
<evidence type="ECO:0000256" key="1">
    <source>
        <dbReference type="SAM" id="MobiDB-lite"/>
    </source>
</evidence>
<accession>A0A6U5CK06</accession>
<evidence type="ECO:0000313" key="3">
    <source>
        <dbReference type="EMBL" id="CAD8752795.1"/>
    </source>
</evidence>
<protein>
    <submittedName>
        <fullName evidence="4">Uncharacterized protein</fullName>
    </submittedName>
</protein>
<evidence type="ECO:0000313" key="2">
    <source>
        <dbReference type="EMBL" id="CAD8752794.1"/>
    </source>
</evidence>
<gene>
    <name evidence="4" type="ORF">HAND00432_LOCUS37153</name>
    <name evidence="2" type="ORF">HAND1043_LOCUS19300</name>
    <name evidence="3" type="ORF">HAND1043_LOCUS19301</name>
</gene>
<name>A0A6U5CK06_HEMAN</name>
<dbReference type="EMBL" id="HBFK01031764">
    <property type="protein sequence ID" value="CAD8752795.1"/>
    <property type="molecule type" value="Transcribed_RNA"/>
</dbReference>
<sequence length="288" mass="32129">MHFRRTLSPPTQLESPGVGKHRNHTFWERGTASHNRQASPSAPLPLHETDTKSQQGAHRNPILNEREERLTAGALAEIMKANVESSVGFACYMGRDSGSSNVPRFMAMVAFPMTQLLGTLQLSNAGDYPREWVVPCMSYRLNGDPVGTRAPEQLGGGSLGMQIFAALLVDCEEDNNAIPNEFNILEIMHHSDKKGGAHESNRAFLLNTLHFNGNDFVMRGSFSNQRDRFTMSLRKSHEHAPKLFETFNLYEGLPSFFLPWNTQARPDLVASEKCTHKLKSLVGGQPRL</sequence>
<dbReference type="EMBL" id="HBFX01061588">
    <property type="protein sequence ID" value="CAD8986140.1"/>
    <property type="molecule type" value="Transcribed_RNA"/>
</dbReference>
<dbReference type="EMBL" id="HBFK01031763">
    <property type="protein sequence ID" value="CAD8752794.1"/>
    <property type="molecule type" value="Transcribed_RNA"/>
</dbReference>
<evidence type="ECO:0000313" key="4">
    <source>
        <dbReference type="EMBL" id="CAD8986140.1"/>
    </source>
</evidence>
<proteinExistence type="predicted"/>